<sequence length="125" mass="14023">MTKQTLLLLAILTFSQSAFAKLPVCEHEGKTINVGETITIRDPALEAAAIEYGKDNGKTQQQIDEYLQYSDWLVYVLECQLTYAVNEKPDTTVKADVLKITGAAFVPLSHQTEWIQRFKSVQTSL</sequence>
<evidence type="ECO:0000313" key="2">
    <source>
        <dbReference type="EMBL" id="OES25872.1"/>
    </source>
</evidence>
<protein>
    <submittedName>
        <fullName evidence="2">Uncharacterized protein</fullName>
    </submittedName>
</protein>
<feature type="chain" id="PRO_5044306568" evidence="1">
    <location>
        <begin position="21"/>
        <end position="125"/>
    </location>
</feature>
<comment type="caution">
    <text evidence="2">The sequence shown here is derived from an EMBL/GenBank/DDBJ whole genome shotgun (WGS) entry which is preliminary data.</text>
</comment>
<gene>
    <name evidence="2" type="ORF">BFV95_4260</name>
</gene>
<evidence type="ECO:0000256" key="1">
    <source>
        <dbReference type="SAM" id="SignalP"/>
    </source>
</evidence>
<evidence type="ECO:0000313" key="3">
    <source>
        <dbReference type="Proteomes" id="UP000095392"/>
    </source>
</evidence>
<dbReference type="AlphaFoldDB" id="A0AB36FT05"/>
<feature type="signal peptide" evidence="1">
    <location>
        <begin position="1"/>
        <end position="20"/>
    </location>
</feature>
<reference evidence="2 3" key="1">
    <citation type="submission" date="2016-09" db="EMBL/GenBank/DDBJ databases">
        <title>Draft Genome Sequence of four Alteromonas macleodii strains isolated from copper coupons and grown long-term at elevated copper levels.</title>
        <authorList>
            <person name="Cusick K."/>
            <person name="Dale J."/>
            <person name="Little B."/>
            <person name="Biffinger J."/>
        </authorList>
    </citation>
    <scope>NUCLEOTIDE SEQUENCE [LARGE SCALE GENOMIC DNA]</scope>
    <source>
        <strain evidence="2 3">KCP01</strain>
    </source>
</reference>
<dbReference type="RefSeq" id="WP_069945481.1">
    <property type="nucleotide sequence ID" value="NZ_MIPW01000055.1"/>
</dbReference>
<organism evidence="2 3">
    <name type="scientific">Alteromonas macleodii</name>
    <name type="common">Pseudoalteromonas macleodii</name>
    <dbReference type="NCBI Taxonomy" id="28108"/>
    <lineage>
        <taxon>Bacteria</taxon>
        <taxon>Pseudomonadati</taxon>
        <taxon>Pseudomonadota</taxon>
        <taxon>Gammaproteobacteria</taxon>
        <taxon>Alteromonadales</taxon>
        <taxon>Alteromonadaceae</taxon>
        <taxon>Alteromonas/Salinimonas group</taxon>
        <taxon>Alteromonas</taxon>
    </lineage>
</organism>
<dbReference type="Proteomes" id="UP000095392">
    <property type="component" value="Unassembled WGS sequence"/>
</dbReference>
<keyword evidence="3" id="KW-1185">Reference proteome</keyword>
<dbReference type="EMBL" id="MIPY01000038">
    <property type="protein sequence ID" value="OES25872.1"/>
    <property type="molecule type" value="Genomic_DNA"/>
</dbReference>
<keyword evidence="1" id="KW-0732">Signal</keyword>
<name>A0AB36FT05_ALTMA</name>
<accession>A0AB36FT05</accession>
<proteinExistence type="predicted"/>